<comment type="similarity">
    <text evidence="2">Belongs to the NEMF family.</text>
</comment>
<feature type="compositionally biased region" description="Gly residues" evidence="7">
    <location>
        <begin position="1101"/>
        <end position="1111"/>
    </location>
</feature>
<dbReference type="InterPro" id="IPR051608">
    <property type="entry name" value="RQC_Subunit_NEMF"/>
</dbReference>
<feature type="compositionally biased region" description="Acidic residues" evidence="7">
    <location>
        <begin position="788"/>
        <end position="798"/>
    </location>
</feature>
<feature type="region of interest" description="Disordered" evidence="7">
    <location>
        <begin position="436"/>
        <end position="472"/>
    </location>
</feature>
<feature type="domain" description="NFACT protein C-terminal" evidence="9">
    <location>
        <begin position="944"/>
        <end position="1073"/>
    </location>
</feature>
<evidence type="ECO:0000256" key="6">
    <source>
        <dbReference type="SAM" id="Coils"/>
    </source>
</evidence>
<feature type="coiled-coil region" evidence="6">
    <location>
        <begin position="327"/>
        <end position="362"/>
    </location>
</feature>
<dbReference type="Pfam" id="PF05833">
    <property type="entry name" value="NFACT_N"/>
    <property type="match status" value="1"/>
</dbReference>
<dbReference type="Pfam" id="PF05670">
    <property type="entry name" value="NFACT-R_1"/>
    <property type="match status" value="1"/>
</dbReference>
<evidence type="ECO:0000256" key="4">
    <source>
        <dbReference type="ARBA" id="ARBA00023054"/>
    </source>
</evidence>
<feature type="region of interest" description="Disordered" evidence="7">
    <location>
        <begin position="1079"/>
        <end position="1117"/>
    </location>
</feature>
<protein>
    <recommendedName>
        <fullName evidence="5">Ribosome quality control complex subunit 2</fullName>
    </recommendedName>
</protein>
<evidence type="ECO:0000259" key="9">
    <source>
        <dbReference type="Pfam" id="PF11923"/>
    </source>
</evidence>
<dbReference type="GO" id="GO:1990116">
    <property type="term" value="P:ribosome-associated ubiquitin-dependent protein catabolic process"/>
    <property type="evidence" value="ECO:0007669"/>
    <property type="project" value="TreeGrafter"/>
</dbReference>
<feature type="compositionally biased region" description="Gly residues" evidence="7">
    <location>
        <begin position="1079"/>
        <end position="1093"/>
    </location>
</feature>
<dbReference type="HOGENOM" id="CLU_003612_1_1_1"/>
<reference evidence="11" key="1">
    <citation type="journal article" date="2015" name="Genome Announc.">
        <title>Genome sequence of the AIDS-associated pathogen Penicillium marneffei (ATCC18224) and its near taxonomic relative Talaromyces stipitatus (ATCC10500).</title>
        <authorList>
            <person name="Nierman W.C."/>
            <person name="Fedorova-Abrams N.D."/>
            <person name="Andrianopoulos A."/>
        </authorList>
    </citation>
    <scope>NUCLEOTIDE SEQUENCE [LARGE SCALE GENOMIC DNA]</scope>
    <source>
        <strain evidence="11">ATCC 18224 / CBS 334.59 / QM 7333</strain>
    </source>
</reference>
<evidence type="ECO:0000256" key="7">
    <source>
        <dbReference type="SAM" id="MobiDB-lite"/>
    </source>
</evidence>
<organism evidence="10 11">
    <name type="scientific">Talaromyces marneffei (strain ATCC 18224 / CBS 334.59 / QM 7333)</name>
    <name type="common">Penicillium marneffei</name>
    <dbReference type="NCBI Taxonomy" id="441960"/>
    <lineage>
        <taxon>Eukaryota</taxon>
        <taxon>Fungi</taxon>
        <taxon>Dikarya</taxon>
        <taxon>Ascomycota</taxon>
        <taxon>Pezizomycotina</taxon>
        <taxon>Eurotiomycetes</taxon>
        <taxon>Eurotiomycetidae</taxon>
        <taxon>Eurotiales</taxon>
        <taxon>Trichocomaceae</taxon>
        <taxon>Talaromyces</taxon>
        <taxon>Talaromyces sect. Talaromyces</taxon>
    </lineage>
</organism>
<evidence type="ECO:0000313" key="10">
    <source>
        <dbReference type="EMBL" id="EEA28142.1"/>
    </source>
</evidence>
<evidence type="ECO:0000256" key="1">
    <source>
        <dbReference type="ARBA" id="ARBA00004496"/>
    </source>
</evidence>
<dbReference type="PANTHER" id="PTHR15239:SF6">
    <property type="entry name" value="RIBOSOME QUALITY CONTROL COMPLEX SUBUNIT NEMF"/>
    <property type="match status" value="1"/>
</dbReference>
<feature type="region of interest" description="Disordered" evidence="7">
    <location>
        <begin position="691"/>
        <end position="860"/>
    </location>
</feature>
<dbReference type="InterPro" id="IPR008532">
    <property type="entry name" value="NFACT_RNA-bd"/>
</dbReference>
<feature type="compositionally biased region" description="Basic and acidic residues" evidence="7">
    <location>
        <begin position="723"/>
        <end position="733"/>
    </location>
</feature>
<feature type="compositionally biased region" description="Basic and acidic residues" evidence="7">
    <location>
        <begin position="758"/>
        <end position="769"/>
    </location>
</feature>
<dbReference type="GO" id="GO:0000049">
    <property type="term" value="F:tRNA binding"/>
    <property type="evidence" value="ECO:0007669"/>
    <property type="project" value="TreeGrafter"/>
</dbReference>
<feature type="compositionally biased region" description="Low complexity" evidence="7">
    <location>
        <begin position="701"/>
        <end position="717"/>
    </location>
</feature>
<feature type="compositionally biased region" description="Low complexity" evidence="7">
    <location>
        <begin position="826"/>
        <end position="836"/>
    </location>
</feature>
<keyword evidence="11" id="KW-1185">Reference proteome</keyword>
<dbReference type="GO" id="GO:1990112">
    <property type="term" value="C:RQC complex"/>
    <property type="evidence" value="ECO:0007669"/>
    <property type="project" value="TreeGrafter"/>
</dbReference>
<evidence type="ECO:0000313" key="11">
    <source>
        <dbReference type="Proteomes" id="UP000001294"/>
    </source>
</evidence>
<feature type="compositionally biased region" description="Basic and acidic residues" evidence="7">
    <location>
        <begin position="903"/>
        <end position="941"/>
    </location>
</feature>
<sequence>MKQRFSSIDVKIICQELSTSIIGLRVSNIYDLSSRIFLFKLAKPDHRKQLIIDSGFRCHLTEYSRTTASTPSGFVSRLRKCLKTRRVTSVQQLGTDRVIDIVFSDGLFHIYLEFFAGGNIILTDAENKILALFRTVAAAGEQDEVKIGLTYAVEKAQYYHGIPPLSEERLRTTIQKVADADQQSAGSAQKKSKKKVDVFRKAISSGFPEFPPLLLEDAFAATGFDSSVTLKQVLEDESTFQKAMNVLREAQKIIAGLSEGEKKGYIVAKERAKKEDQQVDSTSKENLLFEDFHPFRPRQFEGKPGYHILEYDSFNKTVDEYFSSIESQKLESRLAEHEETAKRKLETARADHQNRAGALKQAQELHIRKAEAIQANIYRVQEATDAVNGLIAQGMDWVEIARLIEMEQQRNNPVAQTIKLPLKLYENTITLLLSEENTEVEEEQEEFSESEPEVSEDSDSENEIEKDEGPKQKIAEPLAIDIDLSLSPWSNATQYYEQKRTAAVKEQKTIQSSEKALKSQEKKVTEDLKKHLKQEKQVLRPSRKPFWFEKYLYFISSEGYLVLGGRDSHQVEILYQRYLKKGDVFVHADLEGATPMIVKNKEGTPDAPIPPGTLTQAGSISVATSKAWETKALMPSWWVHAHQVSRTNERGELLANGAFMVKGEKNYLAPGQPILGFAVLFQISKESVQNHRKHRIEESAGPESTETVPSEETGVSTAQDDIPDVKEIVKEEVSDVPEDVVAQPETSAQVEEEDSSSDSEREAEDEKPKSNPLQSSIETEDRSVDTQAEPEDDAEANGEDNFKDEIDETSTINQDETPQLKPNVPPSKQTPATTKQKTARGKKAKAKKAAQKYAQQDEEDRELALRLLGANTKAIKAAESAAEAKAKREAELEAQKQRRRAQHERAAEAERKRQEQFLQKRREAAAEVDGEKEAYNDETVKQEAEDLSWLPALIGTPLPEDEVLAAIPVAAPWSVVARFKYRAKLQAGNIKKGKAIKEILSHWIIEAGGAPGAGTGASSAGNKIAKKVIADDVAEGLDRATAERMRAREADLLKGWRDVEVMNTLPVGKVRIVSSGVASGAGGGGGGGGGGSGKGDKGGGKGKGGGAQKGGKGGKKK</sequence>
<dbReference type="VEuPathDB" id="FungiDB:PMAA_029610"/>
<dbReference type="EMBL" id="DS995899">
    <property type="protein sequence ID" value="EEA28142.1"/>
    <property type="molecule type" value="Genomic_DNA"/>
</dbReference>
<accession>B6Q3Q3</accession>
<dbReference type="Gene3D" id="2.30.310.10">
    <property type="entry name" value="ibrinogen binding protein from staphylococcus aureus domain"/>
    <property type="match status" value="1"/>
</dbReference>
<dbReference type="PhylomeDB" id="B6Q3Q3"/>
<keyword evidence="3" id="KW-0963">Cytoplasm</keyword>
<feature type="compositionally biased region" description="Basic residues" evidence="7">
    <location>
        <begin position="837"/>
        <end position="850"/>
    </location>
</feature>
<dbReference type="Pfam" id="PF11923">
    <property type="entry name" value="NFACT-C"/>
    <property type="match status" value="1"/>
</dbReference>
<gene>
    <name evidence="10" type="ORF">PMAA_029610</name>
</gene>
<keyword evidence="4 6" id="KW-0175">Coiled coil</keyword>
<dbReference type="OrthoDB" id="207084at2759"/>
<dbReference type="GO" id="GO:0043023">
    <property type="term" value="F:ribosomal large subunit binding"/>
    <property type="evidence" value="ECO:0007669"/>
    <property type="project" value="TreeGrafter"/>
</dbReference>
<dbReference type="InterPro" id="IPR021846">
    <property type="entry name" value="NFACT-C"/>
</dbReference>
<feature type="region of interest" description="Disordered" evidence="7">
    <location>
        <begin position="880"/>
        <end position="941"/>
    </location>
</feature>
<dbReference type="GO" id="GO:0005737">
    <property type="term" value="C:cytoplasm"/>
    <property type="evidence" value="ECO:0007669"/>
    <property type="project" value="UniProtKB-SubCell"/>
</dbReference>
<comment type="subcellular location">
    <subcellularLocation>
        <location evidence="1">Cytoplasm</location>
    </subcellularLocation>
</comment>
<dbReference type="STRING" id="441960.B6Q3Q3"/>
<evidence type="ECO:0000259" key="8">
    <source>
        <dbReference type="Pfam" id="PF05670"/>
    </source>
</evidence>
<dbReference type="AlphaFoldDB" id="B6Q3Q3"/>
<evidence type="ECO:0000256" key="2">
    <source>
        <dbReference type="ARBA" id="ARBA00008318"/>
    </source>
</evidence>
<dbReference type="FunFam" id="2.30.310.10:FF:000003">
    <property type="entry name" value="Zinc knuckle domain containing protein"/>
    <property type="match status" value="1"/>
</dbReference>
<name>B6Q3Q3_TALMQ</name>
<evidence type="ECO:0000256" key="3">
    <source>
        <dbReference type="ARBA" id="ARBA00022490"/>
    </source>
</evidence>
<evidence type="ECO:0000256" key="5">
    <source>
        <dbReference type="ARBA" id="ARBA00070414"/>
    </source>
</evidence>
<proteinExistence type="inferred from homology"/>
<feature type="compositionally biased region" description="Basic and acidic residues" evidence="7">
    <location>
        <begin position="882"/>
        <end position="896"/>
    </location>
</feature>
<feature type="compositionally biased region" description="Acidic residues" evidence="7">
    <location>
        <begin position="436"/>
        <end position="466"/>
    </location>
</feature>
<dbReference type="PANTHER" id="PTHR15239">
    <property type="entry name" value="NUCLEAR EXPORT MEDIATOR FACTOR NEMF"/>
    <property type="match status" value="1"/>
</dbReference>
<dbReference type="GO" id="GO:0072344">
    <property type="term" value="P:rescue of stalled ribosome"/>
    <property type="evidence" value="ECO:0007669"/>
    <property type="project" value="TreeGrafter"/>
</dbReference>
<dbReference type="Proteomes" id="UP000001294">
    <property type="component" value="Unassembled WGS sequence"/>
</dbReference>
<feature type="domain" description="NFACT RNA-binding" evidence="8">
    <location>
        <begin position="550"/>
        <end position="663"/>
    </location>
</feature>